<dbReference type="InterPro" id="IPR034922">
    <property type="entry name" value="REX1-like_exo"/>
</dbReference>
<dbReference type="SUPFAM" id="SSF53098">
    <property type="entry name" value="Ribonuclease H-like"/>
    <property type="match status" value="1"/>
</dbReference>
<evidence type="ECO:0000259" key="8">
    <source>
        <dbReference type="SMART" id="SM00479"/>
    </source>
</evidence>
<evidence type="ECO:0000256" key="5">
    <source>
        <dbReference type="ARBA" id="ARBA00022839"/>
    </source>
</evidence>
<dbReference type="CDD" id="cd06145">
    <property type="entry name" value="REX1_like"/>
    <property type="match status" value="1"/>
</dbReference>
<dbReference type="InterPro" id="IPR012337">
    <property type="entry name" value="RNaseH-like_sf"/>
</dbReference>
<dbReference type="PANTHER" id="PTHR12801">
    <property type="entry name" value="RNA EXONUCLEASE REXO1 / RECO3 FAMILY MEMBER-RELATED"/>
    <property type="match status" value="1"/>
</dbReference>
<dbReference type="EMBL" id="GEDC01029299">
    <property type="protein sequence ID" value="JAS07999.1"/>
    <property type="molecule type" value="Transcribed_RNA"/>
</dbReference>
<dbReference type="Gene3D" id="3.30.420.10">
    <property type="entry name" value="Ribonuclease H-like superfamily/Ribonuclease H"/>
    <property type="match status" value="1"/>
</dbReference>
<accession>A0A1B6C3X1</accession>
<keyword evidence="4" id="KW-0378">Hydrolase</keyword>
<dbReference type="InterPro" id="IPR047021">
    <property type="entry name" value="REXO1/3/4-like"/>
</dbReference>
<feature type="region of interest" description="Disordered" evidence="7">
    <location>
        <begin position="44"/>
        <end position="64"/>
    </location>
</feature>
<dbReference type="InterPro" id="IPR013520">
    <property type="entry name" value="Ribonucl_H"/>
</dbReference>
<evidence type="ECO:0000256" key="7">
    <source>
        <dbReference type="SAM" id="MobiDB-lite"/>
    </source>
</evidence>
<name>A0A1B6C3X1_9HEMI</name>
<protein>
    <recommendedName>
        <fullName evidence="8">Exonuclease domain-containing protein</fullName>
    </recommendedName>
</protein>
<evidence type="ECO:0000256" key="4">
    <source>
        <dbReference type="ARBA" id="ARBA00022801"/>
    </source>
</evidence>
<keyword evidence="5" id="KW-0269">Exonuclease</keyword>
<comment type="similarity">
    <text evidence="2">Belongs to the REXO1/REXO3 family.</text>
</comment>
<dbReference type="PANTHER" id="PTHR12801:SF82">
    <property type="entry name" value="RNA EXONUCLEASE 5"/>
    <property type="match status" value="1"/>
</dbReference>
<gene>
    <name evidence="9" type="ORF">g.10815</name>
</gene>
<sequence length="680" mass="77343">MSELSEKKFKRNENKRKKMMAEIRLLDLKDQDKKANPTCDTLQNEINSHNMDKHNGNNNEYTSEPKLKRHKTDKMFSDQSINCPSVSTDTNNTTNFTIQANNKTILQGEQLIKLRQSLRERKKEYKNIPRLRLRNAGEDADLSQVSKRTPLFLSDVQHLLMYSQLGQYSPYEPRWAHIEKATEISHTVLLLIEGVSVYDYITTESICPNLSTMDIRVEMVSPFSYGGSIVEEICSVPLSKTQKAKLERRFGNLNDAVQSNDKVFRVLRSMFPIDYTPPIKHLMNYSRTQSRHNIPPQDKFSRTELLLSAWQLVEEGFPLPLKGELSNRYSTYVLTKDSYTEVTAFSPMYGVDCEMCQTIDGNELTRISIVNEDHQVVYETLVKPYNKIRNYLTQFSGITPAMLKNVTKRLEHVQQDLRALLPPDVILVGQSLNNDLHALKMMHPYVIDTSVIFNLSGERHRKSKLSLLSNVFLNELIQQGTHGHDSVEDSMASLKLVQLKLSKSPEFGDAVICGRQYQNFNTQIEIKQPEEKNKFQTNNDCNLATSLFSHVASQNKTVSLVTSTEVLSEYTTYITAATFSTDECTKVECQVTASNSEAIKKTLEEAAKHKFCMTHLQLQEGENISNVDKWASQLIRNGNKNSLVIVVLAGNPSSKSNGAAFLHLQKKPLSELLQSPLLKS</sequence>
<feature type="domain" description="Exonuclease" evidence="8">
    <location>
        <begin position="347"/>
        <end position="506"/>
    </location>
</feature>
<dbReference type="FunFam" id="3.30.420.10:FF:000019">
    <property type="entry name" value="RNA exonuclease NEF-sp"/>
    <property type="match status" value="1"/>
</dbReference>
<reference evidence="9" key="1">
    <citation type="submission" date="2015-12" db="EMBL/GenBank/DDBJ databases">
        <title>De novo transcriptome assembly of four potential Pierce s Disease insect vectors from Arizona vineyards.</title>
        <authorList>
            <person name="Tassone E.E."/>
        </authorList>
    </citation>
    <scope>NUCLEOTIDE SEQUENCE</scope>
</reference>
<keyword evidence="6" id="KW-0539">Nucleus</keyword>
<evidence type="ECO:0000256" key="3">
    <source>
        <dbReference type="ARBA" id="ARBA00022722"/>
    </source>
</evidence>
<comment type="subcellular location">
    <subcellularLocation>
        <location evidence="1">Nucleus</location>
    </subcellularLocation>
</comment>
<dbReference type="Pfam" id="PF00929">
    <property type="entry name" value="RNase_T"/>
    <property type="match status" value="1"/>
</dbReference>
<evidence type="ECO:0000256" key="1">
    <source>
        <dbReference type="ARBA" id="ARBA00004123"/>
    </source>
</evidence>
<dbReference type="GO" id="GO:0004527">
    <property type="term" value="F:exonuclease activity"/>
    <property type="evidence" value="ECO:0007669"/>
    <property type="project" value="UniProtKB-KW"/>
</dbReference>
<evidence type="ECO:0000313" key="9">
    <source>
        <dbReference type="EMBL" id="JAS07999.1"/>
    </source>
</evidence>
<dbReference type="GO" id="GO:0003676">
    <property type="term" value="F:nucleic acid binding"/>
    <property type="evidence" value="ECO:0007669"/>
    <property type="project" value="InterPro"/>
</dbReference>
<dbReference type="InterPro" id="IPR036397">
    <property type="entry name" value="RNaseH_sf"/>
</dbReference>
<evidence type="ECO:0000256" key="6">
    <source>
        <dbReference type="ARBA" id="ARBA00023242"/>
    </source>
</evidence>
<evidence type="ECO:0000256" key="2">
    <source>
        <dbReference type="ARBA" id="ARBA00006357"/>
    </source>
</evidence>
<keyword evidence="3" id="KW-0540">Nuclease</keyword>
<dbReference type="GO" id="GO:0005634">
    <property type="term" value="C:nucleus"/>
    <property type="evidence" value="ECO:0007669"/>
    <property type="project" value="UniProtKB-SubCell"/>
</dbReference>
<dbReference type="SMART" id="SM00479">
    <property type="entry name" value="EXOIII"/>
    <property type="match status" value="1"/>
</dbReference>
<dbReference type="AlphaFoldDB" id="A0A1B6C3X1"/>
<proteinExistence type="inferred from homology"/>
<organism evidence="9">
    <name type="scientific">Clastoptera arizonana</name>
    <name type="common">Arizona spittle bug</name>
    <dbReference type="NCBI Taxonomy" id="38151"/>
    <lineage>
        <taxon>Eukaryota</taxon>
        <taxon>Metazoa</taxon>
        <taxon>Ecdysozoa</taxon>
        <taxon>Arthropoda</taxon>
        <taxon>Hexapoda</taxon>
        <taxon>Insecta</taxon>
        <taxon>Pterygota</taxon>
        <taxon>Neoptera</taxon>
        <taxon>Paraneoptera</taxon>
        <taxon>Hemiptera</taxon>
        <taxon>Auchenorrhyncha</taxon>
        <taxon>Cercopoidea</taxon>
        <taxon>Clastopteridae</taxon>
        <taxon>Clastoptera</taxon>
    </lineage>
</organism>